<feature type="region of interest" description="Disordered" evidence="6">
    <location>
        <begin position="451"/>
        <end position="495"/>
    </location>
</feature>
<dbReference type="Gene3D" id="4.10.280.10">
    <property type="entry name" value="Helix-loop-helix DNA-binding domain"/>
    <property type="match status" value="1"/>
</dbReference>
<dbReference type="InterPro" id="IPR036638">
    <property type="entry name" value="HLH_DNA-bd_sf"/>
</dbReference>
<dbReference type="GO" id="GO:0000978">
    <property type="term" value="F:RNA polymerase II cis-regulatory region sequence-specific DNA binding"/>
    <property type="evidence" value="ECO:0007669"/>
    <property type="project" value="TreeGrafter"/>
</dbReference>
<evidence type="ECO:0000256" key="5">
    <source>
        <dbReference type="ARBA" id="ARBA00023242"/>
    </source>
</evidence>
<evidence type="ECO:0000313" key="8">
    <source>
        <dbReference type="EMBL" id="KAH7040461.1"/>
    </source>
</evidence>
<keyword evidence="2" id="KW-0805">Transcription regulation</keyword>
<comment type="caution">
    <text evidence="8">The sequence shown here is derived from an EMBL/GenBank/DDBJ whole genome shotgun (WGS) entry which is preliminary data.</text>
</comment>
<dbReference type="Pfam" id="PF00010">
    <property type="entry name" value="HLH"/>
    <property type="match status" value="1"/>
</dbReference>
<feature type="region of interest" description="Disordered" evidence="6">
    <location>
        <begin position="1"/>
        <end position="21"/>
    </location>
</feature>
<dbReference type="CDD" id="cd11404">
    <property type="entry name" value="bHLHzip_Mlx_like"/>
    <property type="match status" value="1"/>
</dbReference>
<accession>A0A9P8YH78</accession>
<keyword evidence="9" id="KW-1185">Reference proteome</keyword>
<proteinExistence type="predicted"/>
<dbReference type="GO" id="GO:0005634">
    <property type="term" value="C:nucleus"/>
    <property type="evidence" value="ECO:0007669"/>
    <property type="project" value="UniProtKB-SubCell"/>
</dbReference>
<sequence length="543" mass="59688">MLATERPRMGSSRPANGDMPFNYDYPDHNEFGMPVAAPEPPRGEPLLTQNDSQLLMNFFQDINSNQFNFSFGEGLSFSDDWLNLPPTFMGSSTSFGQQPSQPYSSVPPDFLGLDTTNLNNMYHFGESMPSPHTPMTPISQHQPQQHQHHRPIPQPQHHLPSPHYPPPAPPQQHRPQQRYQEPQRQQMHMQQSHPQAQHALHTPADHTAQEDIAAVLTAMGNGNQNGHNQNGHRIIQQHNGRPAPYRSPTEPTRPTNAQHFGVQRQASHPRLHAEEETDNLFTNMVFGNQHMRQNRPPEARTELQWGSDSAFDRNQGYIPSSHNETAEALEKERLEYIKCFSLNKSAANTQPSSPNPAGVEGSFGANGHLGIANDAGETDGTMPPTKRRKSKAKVDISGAVSSEPPTFEAKPPPKKRKPKTETNGLAAGTSGGLVNAGVAAVAAAAAAAAAATTSTPSETPKRKRPSAAKPPRENLTDSQKRENHIKSEQRRRGAIKEGFDGLTEIIPNLKAGGYSKSMMLGMAGDWLQKLIEGNRALAEQQNI</sequence>
<dbReference type="GO" id="GO:0000981">
    <property type="term" value="F:DNA-binding transcription factor activity, RNA polymerase II-specific"/>
    <property type="evidence" value="ECO:0007669"/>
    <property type="project" value="TreeGrafter"/>
</dbReference>
<evidence type="ECO:0000256" key="3">
    <source>
        <dbReference type="ARBA" id="ARBA00023125"/>
    </source>
</evidence>
<dbReference type="GeneID" id="70177362"/>
<protein>
    <recommendedName>
        <fullName evidence="7">BHLH domain-containing protein</fullName>
    </recommendedName>
</protein>
<keyword evidence="5" id="KW-0539">Nucleus</keyword>
<evidence type="ECO:0000256" key="1">
    <source>
        <dbReference type="ARBA" id="ARBA00004123"/>
    </source>
</evidence>
<dbReference type="AlphaFoldDB" id="A0A9P8YH78"/>
<dbReference type="InterPro" id="IPR052207">
    <property type="entry name" value="Max-like/E-box_TFs"/>
</dbReference>
<feature type="compositionally biased region" description="Low complexity" evidence="6">
    <location>
        <begin position="173"/>
        <end position="199"/>
    </location>
</feature>
<feature type="region of interest" description="Disordered" evidence="6">
    <location>
        <begin position="220"/>
        <end position="256"/>
    </location>
</feature>
<dbReference type="Proteomes" id="UP000756346">
    <property type="component" value="Unassembled WGS sequence"/>
</dbReference>
<gene>
    <name evidence="8" type="ORF">B0I36DRAFT_10701</name>
</gene>
<evidence type="ECO:0000256" key="6">
    <source>
        <dbReference type="SAM" id="MobiDB-lite"/>
    </source>
</evidence>
<organism evidence="8 9">
    <name type="scientific">Microdochium trichocladiopsis</name>
    <dbReference type="NCBI Taxonomy" id="1682393"/>
    <lineage>
        <taxon>Eukaryota</taxon>
        <taxon>Fungi</taxon>
        <taxon>Dikarya</taxon>
        <taxon>Ascomycota</taxon>
        <taxon>Pezizomycotina</taxon>
        <taxon>Sordariomycetes</taxon>
        <taxon>Xylariomycetidae</taxon>
        <taxon>Xylariales</taxon>
        <taxon>Microdochiaceae</taxon>
        <taxon>Microdochium</taxon>
    </lineage>
</organism>
<comment type="subcellular location">
    <subcellularLocation>
        <location evidence="1">Nucleus</location>
    </subcellularLocation>
</comment>
<name>A0A9P8YH78_9PEZI</name>
<dbReference type="InterPro" id="IPR011598">
    <property type="entry name" value="bHLH_dom"/>
</dbReference>
<evidence type="ECO:0000259" key="7">
    <source>
        <dbReference type="PROSITE" id="PS50888"/>
    </source>
</evidence>
<feature type="region of interest" description="Disordered" evidence="6">
    <location>
        <begin position="121"/>
        <end position="203"/>
    </location>
</feature>
<evidence type="ECO:0000256" key="2">
    <source>
        <dbReference type="ARBA" id="ARBA00023015"/>
    </source>
</evidence>
<dbReference type="OrthoDB" id="5778525at2759"/>
<dbReference type="PANTHER" id="PTHR15741:SF27">
    <property type="entry name" value="TRANSCRIPTION FACTOR AP-4"/>
    <property type="match status" value="1"/>
</dbReference>
<dbReference type="RefSeq" id="XP_046018516.1">
    <property type="nucleotide sequence ID" value="XM_046147816.1"/>
</dbReference>
<feature type="compositionally biased region" description="Low complexity" evidence="6">
    <location>
        <begin position="220"/>
        <end position="232"/>
    </location>
</feature>
<dbReference type="PANTHER" id="PTHR15741">
    <property type="entry name" value="BASIC HELIX-LOOP-HELIX ZIP TRANSCRIPTION FACTOR"/>
    <property type="match status" value="1"/>
</dbReference>
<evidence type="ECO:0000313" key="9">
    <source>
        <dbReference type="Proteomes" id="UP000756346"/>
    </source>
</evidence>
<feature type="domain" description="BHLH" evidence="7">
    <location>
        <begin position="479"/>
        <end position="530"/>
    </location>
</feature>
<feature type="compositionally biased region" description="Pro residues" evidence="6">
    <location>
        <begin position="162"/>
        <end position="172"/>
    </location>
</feature>
<keyword evidence="3" id="KW-0238">DNA-binding</keyword>
<dbReference type="PROSITE" id="PS50888">
    <property type="entry name" value="BHLH"/>
    <property type="match status" value="1"/>
</dbReference>
<feature type="compositionally biased region" description="Basic and acidic residues" evidence="6">
    <location>
        <begin position="470"/>
        <end position="495"/>
    </location>
</feature>
<dbReference type="SUPFAM" id="SSF47459">
    <property type="entry name" value="HLH, helix-loop-helix DNA-binding domain"/>
    <property type="match status" value="1"/>
</dbReference>
<keyword evidence="4" id="KW-0804">Transcription</keyword>
<dbReference type="EMBL" id="JAGTJQ010000001">
    <property type="protein sequence ID" value="KAH7040461.1"/>
    <property type="molecule type" value="Genomic_DNA"/>
</dbReference>
<reference evidence="8" key="1">
    <citation type="journal article" date="2021" name="Nat. Commun.">
        <title>Genetic determinants of endophytism in the Arabidopsis root mycobiome.</title>
        <authorList>
            <person name="Mesny F."/>
            <person name="Miyauchi S."/>
            <person name="Thiergart T."/>
            <person name="Pickel B."/>
            <person name="Atanasova L."/>
            <person name="Karlsson M."/>
            <person name="Huettel B."/>
            <person name="Barry K.W."/>
            <person name="Haridas S."/>
            <person name="Chen C."/>
            <person name="Bauer D."/>
            <person name="Andreopoulos W."/>
            <person name="Pangilinan J."/>
            <person name="LaButti K."/>
            <person name="Riley R."/>
            <person name="Lipzen A."/>
            <person name="Clum A."/>
            <person name="Drula E."/>
            <person name="Henrissat B."/>
            <person name="Kohler A."/>
            <person name="Grigoriev I.V."/>
            <person name="Martin F.M."/>
            <person name="Hacquard S."/>
        </authorList>
    </citation>
    <scope>NUCLEOTIDE SEQUENCE</scope>
    <source>
        <strain evidence="8">MPI-CAGE-CH-0230</strain>
    </source>
</reference>
<dbReference type="GO" id="GO:0046983">
    <property type="term" value="F:protein dimerization activity"/>
    <property type="evidence" value="ECO:0007669"/>
    <property type="project" value="InterPro"/>
</dbReference>
<evidence type="ECO:0000256" key="4">
    <source>
        <dbReference type="ARBA" id="ARBA00023163"/>
    </source>
</evidence>
<feature type="region of interest" description="Disordered" evidence="6">
    <location>
        <begin position="346"/>
        <end position="428"/>
    </location>
</feature>